<dbReference type="GO" id="GO:0005829">
    <property type="term" value="C:cytosol"/>
    <property type="evidence" value="ECO:0007669"/>
    <property type="project" value="TreeGrafter"/>
</dbReference>
<dbReference type="GO" id="GO:0009249">
    <property type="term" value="P:protein lipoylation"/>
    <property type="evidence" value="ECO:0007669"/>
    <property type="project" value="TreeGrafter"/>
</dbReference>
<dbReference type="PANTHER" id="PTHR11715">
    <property type="entry name" value="GLYCINE CLEAVAGE SYSTEM H PROTEIN"/>
    <property type="match status" value="1"/>
</dbReference>
<evidence type="ECO:0000256" key="4">
    <source>
        <dbReference type="PIRSR" id="PIRSR617453-50"/>
    </source>
</evidence>
<dbReference type="HAMAP" id="MF_00272">
    <property type="entry name" value="GcvH"/>
    <property type="match status" value="1"/>
</dbReference>
<dbReference type="Pfam" id="PF01597">
    <property type="entry name" value="GCV_H"/>
    <property type="match status" value="1"/>
</dbReference>
<gene>
    <name evidence="3 6" type="primary">gcvH</name>
    <name evidence="6" type="ORF">CH339_22860</name>
</gene>
<keyword evidence="7" id="KW-1185">Reference proteome</keyword>
<comment type="cofactor">
    <cofactor evidence="3">
        <name>(R)-lipoate</name>
        <dbReference type="ChEBI" id="CHEBI:83088"/>
    </cofactor>
    <text evidence="3">Binds 1 lipoyl cofactor covalently.</text>
</comment>
<comment type="function">
    <text evidence="3">The glycine cleavage system catalyzes the degradation of glycine. The H protein shuttles the methylamine group of glycine from the P protein to the T protein.</text>
</comment>
<dbReference type="InterPro" id="IPR011053">
    <property type="entry name" value="Single_hybrid_motif"/>
</dbReference>
<dbReference type="InterPro" id="IPR033753">
    <property type="entry name" value="GCV_H/Fam206"/>
</dbReference>
<evidence type="ECO:0000313" key="6">
    <source>
        <dbReference type="EMBL" id="RAI23997.1"/>
    </source>
</evidence>
<dbReference type="AlphaFoldDB" id="A0A327JD05"/>
<dbReference type="NCBIfam" id="TIGR00527">
    <property type="entry name" value="gcvH"/>
    <property type="match status" value="1"/>
</dbReference>
<dbReference type="InterPro" id="IPR002930">
    <property type="entry name" value="GCV_H"/>
</dbReference>
<dbReference type="NCBIfam" id="NF002270">
    <property type="entry name" value="PRK01202.1"/>
    <property type="match status" value="1"/>
</dbReference>
<sequence length="123" mass="13095">MTVYFTKDHEWISLDGDVGTVGITDYAQNQLGDVVFVELPDVGKALEKGGDAAVVESVKAASEVYAPISGEVVEINDALTDAPEKVNAEAETGAWFFKVKLSDTGELDGLMDADAYKAHIADL</sequence>
<dbReference type="SUPFAM" id="SSF51230">
    <property type="entry name" value="Single hybrid motif"/>
    <property type="match status" value="1"/>
</dbReference>
<comment type="similarity">
    <text evidence="1 3">Belongs to the GcvH family.</text>
</comment>
<dbReference type="InterPro" id="IPR003016">
    <property type="entry name" value="2-oxoA_DH_lipoyl-BS"/>
</dbReference>
<reference evidence="6 7" key="1">
    <citation type="submission" date="2017-07" db="EMBL/GenBank/DDBJ databases">
        <title>Draft Genome Sequences of Select Purple Nonsulfur Bacteria.</title>
        <authorList>
            <person name="Lasarre B."/>
            <person name="Mckinlay J.B."/>
        </authorList>
    </citation>
    <scope>NUCLEOTIDE SEQUENCE [LARGE SCALE GENOMIC DNA]</scope>
    <source>
        <strain evidence="6 7">DSM 11290</strain>
    </source>
</reference>
<proteinExistence type="inferred from homology"/>
<comment type="subunit">
    <text evidence="3">The glycine cleavage system is composed of four proteins: P, T, L and H.</text>
</comment>
<dbReference type="EMBL" id="NPEV01000088">
    <property type="protein sequence ID" value="RAI23997.1"/>
    <property type="molecule type" value="Genomic_DNA"/>
</dbReference>
<organism evidence="6 7">
    <name type="scientific">Rhodobium orientis</name>
    <dbReference type="NCBI Taxonomy" id="34017"/>
    <lineage>
        <taxon>Bacteria</taxon>
        <taxon>Pseudomonadati</taxon>
        <taxon>Pseudomonadota</taxon>
        <taxon>Alphaproteobacteria</taxon>
        <taxon>Hyphomicrobiales</taxon>
        <taxon>Rhodobiaceae</taxon>
        <taxon>Rhodobium</taxon>
    </lineage>
</organism>
<dbReference type="Proteomes" id="UP000249299">
    <property type="component" value="Unassembled WGS sequence"/>
</dbReference>
<evidence type="ECO:0000259" key="5">
    <source>
        <dbReference type="PROSITE" id="PS50968"/>
    </source>
</evidence>
<name>A0A327JD05_9HYPH</name>
<evidence type="ECO:0000256" key="3">
    <source>
        <dbReference type="HAMAP-Rule" id="MF_00272"/>
    </source>
</evidence>
<dbReference type="PROSITE" id="PS00189">
    <property type="entry name" value="LIPOYL"/>
    <property type="match status" value="1"/>
</dbReference>
<evidence type="ECO:0000256" key="1">
    <source>
        <dbReference type="ARBA" id="ARBA00009249"/>
    </source>
</evidence>
<dbReference type="InterPro" id="IPR017453">
    <property type="entry name" value="GCV_H_sub"/>
</dbReference>
<accession>A0A327JD05</accession>
<dbReference type="GO" id="GO:0005960">
    <property type="term" value="C:glycine cleavage complex"/>
    <property type="evidence" value="ECO:0007669"/>
    <property type="project" value="InterPro"/>
</dbReference>
<dbReference type="CDD" id="cd06848">
    <property type="entry name" value="GCS_H"/>
    <property type="match status" value="1"/>
</dbReference>
<evidence type="ECO:0000313" key="7">
    <source>
        <dbReference type="Proteomes" id="UP000249299"/>
    </source>
</evidence>
<protein>
    <recommendedName>
        <fullName evidence="3">Glycine cleavage system H protein</fullName>
    </recommendedName>
</protein>
<dbReference type="GO" id="GO:0019464">
    <property type="term" value="P:glycine decarboxylation via glycine cleavage system"/>
    <property type="evidence" value="ECO:0007669"/>
    <property type="project" value="UniProtKB-UniRule"/>
</dbReference>
<comment type="caution">
    <text evidence="6">The sequence shown here is derived from an EMBL/GenBank/DDBJ whole genome shotgun (WGS) entry which is preliminary data.</text>
</comment>
<dbReference type="PANTHER" id="PTHR11715:SF3">
    <property type="entry name" value="GLYCINE CLEAVAGE SYSTEM H PROTEIN-RELATED"/>
    <property type="match status" value="1"/>
</dbReference>
<dbReference type="InterPro" id="IPR000089">
    <property type="entry name" value="Biotin_lipoyl"/>
</dbReference>
<feature type="modified residue" description="N6-lipoyllysine" evidence="3 4">
    <location>
        <position position="59"/>
    </location>
</feature>
<keyword evidence="2 3" id="KW-0450">Lipoyl</keyword>
<dbReference type="PROSITE" id="PS50968">
    <property type="entry name" value="BIOTINYL_LIPOYL"/>
    <property type="match status" value="1"/>
</dbReference>
<dbReference type="RefSeq" id="WP_111436748.1">
    <property type="nucleotide sequence ID" value="NZ_JACIGG010000013.1"/>
</dbReference>
<dbReference type="OrthoDB" id="9796712at2"/>
<evidence type="ECO:0000256" key="2">
    <source>
        <dbReference type="ARBA" id="ARBA00022823"/>
    </source>
</evidence>
<dbReference type="Gene3D" id="2.40.50.100">
    <property type="match status" value="1"/>
</dbReference>
<feature type="domain" description="Lipoyl-binding" evidence="5">
    <location>
        <begin position="18"/>
        <end position="100"/>
    </location>
</feature>